<feature type="compositionally biased region" description="Basic and acidic residues" evidence="1">
    <location>
        <begin position="24"/>
        <end position="33"/>
    </location>
</feature>
<reference evidence="2 3" key="1">
    <citation type="journal article" date="2018" name="Front. Plant Sci.">
        <title>Red Clover (Trifolium pratense) and Zigzag Clover (T. medium) - A Picture of Genomic Similarities and Differences.</title>
        <authorList>
            <person name="Dluhosova J."/>
            <person name="Istvanek J."/>
            <person name="Nedelnik J."/>
            <person name="Repkova J."/>
        </authorList>
    </citation>
    <scope>NUCLEOTIDE SEQUENCE [LARGE SCALE GENOMIC DNA]</scope>
    <source>
        <strain evidence="3">cv. 10/8</strain>
        <tissue evidence="2">Leaf</tissue>
    </source>
</reference>
<dbReference type="EMBL" id="LXQA010050020">
    <property type="protein sequence ID" value="MCI02732.1"/>
    <property type="molecule type" value="Genomic_DNA"/>
</dbReference>
<protein>
    <submittedName>
        <fullName evidence="2">Nucleobase-ascorbate transporter 11-like</fullName>
    </submittedName>
</protein>
<sequence length="61" mass="6916">MPEKKKEEEGVSEGDVKVNLYAEGEEHVDREWQRPSGMKYGLTENPGLDTELNIDTYSSAQ</sequence>
<keyword evidence="3" id="KW-1185">Reference proteome</keyword>
<feature type="non-terminal residue" evidence="2">
    <location>
        <position position="61"/>
    </location>
</feature>
<comment type="caution">
    <text evidence="2">The sequence shown here is derived from an EMBL/GenBank/DDBJ whole genome shotgun (WGS) entry which is preliminary data.</text>
</comment>
<name>A0A392NTH2_9FABA</name>
<gene>
    <name evidence="2" type="ORF">A2U01_0023766</name>
</gene>
<dbReference type="AlphaFoldDB" id="A0A392NTH2"/>
<feature type="region of interest" description="Disordered" evidence="1">
    <location>
        <begin position="1"/>
        <end position="61"/>
    </location>
</feature>
<dbReference type="Proteomes" id="UP000265520">
    <property type="component" value="Unassembled WGS sequence"/>
</dbReference>
<accession>A0A392NTH2</accession>
<organism evidence="2 3">
    <name type="scientific">Trifolium medium</name>
    <dbReference type="NCBI Taxonomy" id="97028"/>
    <lineage>
        <taxon>Eukaryota</taxon>
        <taxon>Viridiplantae</taxon>
        <taxon>Streptophyta</taxon>
        <taxon>Embryophyta</taxon>
        <taxon>Tracheophyta</taxon>
        <taxon>Spermatophyta</taxon>
        <taxon>Magnoliopsida</taxon>
        <taxon>eudicotyledons</taxon>
        <taxon>Gunneridae</taxon>
        <taxon>Pentapetalae</taxon>
        <taxon>rosids</taxon>
        <taxon>fabids</taxon>
        <taxon>Fabales</taxon>
        <taxon>Fabaceae</taxon>
        <taxon>Papilionoideae</taxon>
        <taxon>50 kb inversion clade</taxon>
        <taxon>NPAAA clade</taxon>
        <taxon>Hologalegina</taxon>
        <taxon>IRL clade</taxon>
        <taxon>Trifolieae</taxon>
        <taxon>Trifolium</taxon>
    </lineage>
</organism>
<evidence type="ECO:0000256" key="1">
    <source>
        <dbReference type="SAM" id="MobiDB-lite"/>
    </source>
</evidence>
<proteinExistence type="predicted"/>
<evidence type="ECO:0000313" key="2">
    <source>
        <dbReference type="EMBL" id="MCI02732.1"/>
    </source>
</evidence>
<evidence type="ECO:0000313" key="3">
    <source>
        <dbReference type="Proteomes" id="UP000265520"/>
    </source>
</evidence>